<evidence type="ECO:0000256" key="5">
    <source>
        <dbReference type="SAM" id="Phobius"/>
    </source>
</evidence>
<dbReference type="PANTHER" id="PTHR12011:SF469">
    <property type="entry name" value="ADHESION G PROTEIN-COUPLED RECEPTOR E1-RELATED"/>
    <property type="match status" value="1"/>
</dbReference>
<gene>
    <name evidence="7" type="ORF">P4O66_021651</name>
</gene>
<feature type="transmembrane region" description="Helical" evidence="5">
    <location>
        <begin position="669"/>
        <end position="689"/>
    </location>
</feature>
<evidence type="ECO:0000259" key="6">
    <source>
        <dbReference type="PROSITE" id="PS50261"/>
    </source>
</evidence>
<feature type="domain" description="G-protein coupled receptors family 2 profile 2" evidence="6">
    <location>
        <begin position="242"/>
        <end position="492"/>
    </location>
</feature>
<dbReference type="InterPro" id="IPR046338">
    <property type="entry name" value="GAIN_dom_sf"/>
</dbReference>
<dbReference type="InterPro" id="IPR017981">
    <property type="entry name" value="GPCR_2-like_7TM"/>
</dbReference>
<evidence type="ECO:0000313" key="8">
    <source>
        <dbReference type="Proteomes" id="UP001239994"/>
    </source>
</evidence>
<feature type="transmembrane region" description="Helical" evidence="5">
    <location>
        <begin position="243"/>
        <end position="266"/>
    </location>
</feature>
<evidence type="ECO:0000256" key="3">
    <source>
        <dbReference type="ARBA" id="ARBA00022989"/>
    </source>
</evidence>
<dbReference type="GO" id="GO:0005886">
    <property type="term" value="C:plasma membrane"/>
    <property type="evidence" value="ECO:0007669"/>
    <property type="project" value="TreeGrafter"/>
</dbReference>
<dbReference type="Proteomes" id="UP001239994">
    <property type="component" value="Unassembled WGS sequence"/>
</dbReference>
<dbReference type="Pfam" id="PF00002">
    <property type="entry name" value="7tm_2"/>
    <property type="match status" value="1"/>
</dbReference>
<feature type="transmembrane region" description="Helical" evidence="5">
    <location>
        <begin position="512"/>
        <end position="530"/>
    </location>
</feature>
<dbReference type="Gene3D" id="1.20.1070.10">
    <property type="entry name" value="Rhodopsin 7-helix transmembrane proteins"/>
    <property type="match status" value="2"/>
</dbReference>
<reference evidence="7" key="1">
    <citation type="submission" date="2023-03" db="EMBL/GenBank/DDBJ databases">
        <title>Electrophorus voltai genome.</title>
        <authorList>
            <person name="Bian C."/>
        </authorList>
    </citation>
    <scope>NUCLEOTIDE SEQUENCE</scope>
    <source>
        <strain evidence="7">CB-2022</strain>
        <tissue evidence="7">Muscle</tissue>
    </source>
</reference>
<feature type="transmembrane region" description="Helical" evidence="5">
    <location>
        <begin position="630"/>
        <end position="648"/>
    </location>
</feature>
<dbReference type="GO" id="GO:0004930">
    <property type="term" value="F:G protein-coupled receptor activity"/>
    <property type="evidence" value="ECO:0007669"/>
    <property type="project" value="InterPro"/>
</dbReference>
<name>A0AAD9E3I5_9TELE</name>
<accession>A0AAD9E3I5</accession>
<dbReference type="PROSITE" id="PS50261">
    <property type="entry name" value="G_PROTEIN_RECEP_F2_4"/>
    <property type="match status" value="1"/>
</dbReference>
<dbReference type="GO" id="GO:0007166">
    <property type="term" value="P:cell surface receptor signaling pathway"/>
    <property type="evidence" value="ECO:0007669"/>
    <property type="project" value="InterPro"/>
</dbReference>
<keyword evidence="8" id="KW-1185">Reference proteome</keyword>
<dbReference type="InterPro" id="IPR000832">
    <property type="entry name" value="GPCR_2_secretin-like"/>
</dbReference>
<feature type="transmembrane region" description="Helical" evidence="5">
    <location>
        <begin position="311"/>
        <end position="336"/>
    </location>
</feature>
<keyword evidence="4 5" id="KW-0472">Membrane</keyword>
<comment type="caution">
    <text evidence="7">The sequence shown here is derived from an EMBL/GenBank/DDBJ whole genome shotgun (WGS) entry which is preliminary data.</text>
</comment>
<evidence type="ECO:0000256" key="4">
    <source>
        <dbReference type="ARBA" id="ARBA00023136"/>
    </source>
</evidence>
<feature type="transmembrane region" description="Helical" evidence="5">
    <location>
        <begin position="442"/>
        <end position="462"/>
    </location>
</feature>
<feature type="transmembrane region" description="Helical" evidence="5">
    <location>
        <begin position="397"/>
        <end position="421"/>
    </location>
</feature>
<dbReference type="Gene3D" id="2.60.220.50">
    <property type="match status" value="1"/>
</dbReference>
<dbReference type="PRINTS" id="PR00249">
    <property type="entry name" value="GPCRSECRETIN"/>
</dbReference>
<proteinExistence type="predicted"/>
<feature type="transmembrane region" description="Helical" evidence="5">
    <location>
        <begin position="278"/>
        <end position="299"/>
    </location>
</feature>
<feature type="transmembrane region" description="Helical" evidence="5">
    <location>
        <begin position="356"/>
        <end position="377"/>
    </location>
</feature>
<feature type="transmembrane region" description="Helical" evidence="5">
    <location>
        <begin position="12"/>
        <end position="33"/>
    </location>
</feature>
<sequence length="734" mass="82612">MELTLHAIHPAVHLPVVSMLSVILWMVAVDAILDSPYLIDSSQQGTLMDVQNSTLDCLLILLNQSQYSTANVIPQNVMIYILTTIQNSTNLLDSAFTTPSKRACYGNSILKATENLVSIMVRNIKTVTNYSTSIILPTLDIGVFVVGPDTTLTKIPQLNTSTAFLDIDLIAISKHNNGSADVVFMSYTNMSSMLKPDKNTSLVKTMMSIVVTIMLPQTNKNRSTIQKYNFTVKNPDIDGPSMVLLYTIAEPVGLVFLSLAFLSLVLCQRHERMTKISLINLCISLFLAHLLFLITQQFLQDIHPNKLLCAALAGVLQFLFLSSFVWMFIQAVLLFIAVKNLSKIRSKQEEVLSWKYLIILGYAIPLTIVGVSAGLFPDGYGNENCWLKKDDVWDFLGPVYFILTSNVILFIVIVVIITCTLKHQDREILQNHNITKKLIKQIIFKTLAQFVILGCTWILGFFTSSSEVVEILFLVLNSQQGTFIFLIHCVFNQEIPSVKVNKYKSFKNVFKTAGSAAVAFMSYTNISSMLNPNFFNRTNNTVKTMMSTVVSVTFPKTTNTQLTKRVNFTLKYNRDLDPKGVLVCVEWQETKWVDHCKIIETNSNHSGCSSYCQSTLALIMLTNPFMEDDSNLTMFFIILIILTSALKQKKSDVLKAKQTMSNQHFLRNVILKTLAQFYIIGCAWILGLVTSSRKMLKILLLLFNSQQGTFIFFLHCVLNDEDSHHPAKRITLKS</sequence>
<dbReference type="GO" id="GO:0007189">
    <property type="term" value="P:adenylate cyclase-activating G protein-coupled receptor signaling pathway"/>
    <property type="evidence" value="ECO:0007669"/>
    <property type="project" value="TreeGrafter"/>
</dbReference>
<protein>
    <recommendedName>
        <fullName evidence="6">G-protein coupled receptors family 2 profile 2 domain-containing protein</fullName>
    </recommendedName>
</protein>
<evidence type="ECO:0000313" key="7">
    <source>
        <dbReference type="EMBL" id="KAK1803119.1"/>
    </source>
</evidence>
<keyword evidence="2 5" id="KW-0812">Transmembrane</keyword>
<dbReference type="AlphaFoldDB" id="A0AAD9E3I5"/>
<keyword evidence="3 5" id="KW-1133">Transmembrane helix</keyword>
<organism evidence="7 8">
    <name type="scientific">Electrophorus voltai</name>
    <dbReference type="NCBI Taxonomy" id="2609070"/>
    <lineage>
        <taxon>Eukaryota</taxon>
        <taxon>Metazoa</taxon>
        <taxon>Chordata</taxon>
        <taxon>Craniata</taxon>
        <taxon>Vertebrata</taxon>
        <taxon>Euteleostomi</taxon>
        <taxon>Actinopterygii</taxon>
        <taxon>Neopterygii</taxon>
        <taxon>Teleostei</taxon>
        <taxon>Ostariophysi</taxon>
        <taxon>Gymnotiformes</taxon>
        <taxon>Gymnotoidei</taxon>
        <taxon>Gymnotidae</taxon>
        <taxon>Electrophorus</taxon>
    </lineage>
</organism>
<evidence type="ECO:0000256" key="2">
    <source>
        <dbReference type="ARBA" id="ARBA00022692"/>
    </source>
</evidence>
<dbReference type="EMBL" id="JAROKS010000006">
    <property type="protein sequence ID" value="KAK1803119.1"/>
    <property type="molecule type" value="Genomic_DNA"/>
</dbReference>
<dbReference type="PANTHER" id="PTHR12011">
    <property type="entry name" value="ADHESION G-PROTEIN COUPLED RECEPTOR"/>
    <property type="match status" value="1"/>
</dbReference>
<comment type="subcellular location">
    <subcellularLocation>
        <location evidence="1">Membrane</location>
        <topology evidence="1">Multi-pass membrane protein</topology>
    </subcellularLocation>
</comment>
<feature type="transmembrane region" description="Helical" evidence="5">
    <location>
        <begin position="468"/>
        <end position="491"/>
    </location>
</feature>
<evidence type="ECO:0000256" key="1">
    <source>
        <dbReference type="ARBA" id="ARBA00004141"/>
    </source>
</evidence>